<dbReference type="AlphaFoldDB" id="A0A5J4KHV5"/>
<evidence type="ECO:0000313" key="1">
    <source>
        <dbReference type="EMBL" id="GER89358.1"/>
    </source>
</evidence>
<protein>
    <submittedName>
        <fullName evidence="1">Uncharacterized protein</fullName>
    </submittedName>
</protein>
<sequence>MLPIHDNSSSVSREQVTEAYLKAIGLIDERVAPYLGKATTRVLVQSAAKRIKDTYPFLSCLVNRPYTDLIPSVIHEQLSGITAYELAQGLSALLDECFAGLRELTGDLIGPPLHEEVTHQLQHLQ</sequence>
<evidence type="ECO:0000313" key="2">
    <source>
        <dbReference type="Proteomes" id="UP000326912"/>
    </source>
</evidence>
<reference evidence="1 2" key="1">
    <citation type="submission" date="2019-10" db="EMBL/GenBank/DDBJ databases">
        <title>Dictyobacter vulcani sp. nov., within the class Ktedonobacteria, isolated from soil of volcanic Mt. Zao.</title>
        <authorList>
            <person name="Zheng Y."/>
            <person name="Wang C.M."/>
            <person name="Sakai Y."/>
            <person name="Abe K."/>
            <person name="Yokota A."/>
            <person name="Yabe S."/>
        </authorList>
    </citation>
    <scope>NUCLEOTIDE SEQUENCE [LARGE SCALE GENOMIC DNA]</scope>
    <source>
        <strain evidence="1 2">W12</strain>
    </source>
</reference>
<organism evidence="1 2">
    <name type="scientific">Dictyobacter vulcani</name>
    <dbReference type="NCBI Taxonomy" id="2607529"/>
    <lineage>
        <taxon>Bacteria</taxon>
        <taxon>Bacillati</taxon>
        <taxon>Chloroflexota</taxon>
        <taxon>Ktedonobacteria</taxon>
        <taxon>Ktedonobacterales</taxon>
        <taxon>Dictyobacteraceae</taxon>
        <taxon>Dictyobacter</taxon>
    </lineage>
</organism>
<accession>A0A5J4KHV5</accession>
<proteinExistence type="predicted"/>
<dbReference type="Proteomes" id="UP000326912">
    <property type="component" value="Unassembled WGS sequence"/>
</dbReference>
<keyword evidence="2" id="KW-1185">Reference proteome</keyword>
<dbReference type="RefSeq" id="WP_151757125.1">
    <property type="nucleotide sequence ID" value="NZ_BKZW01000001.1"/>
</dbReference>
<comment type="caution">
    <text evidence="1">The sequence shown here is derived from an EMBL/GenBank/DDBJ whole genome shotgun (WGS) entry which is preliminary data.</text>
</comment>
<name>A0A5J4KHV5_9CHLR</name>
<dbReference type="EMBL" id="BKZW01000001">
    <property type="protein sequence ID" value="GER89358.1"/>
    <property type="molecule type" value="Genomic_DNA"/>
</dbReference>
<gene>
    <name evidence="1" type="ORF">KDW_35200</name>
</gene>